<evidence type="ECO:0000256" key="2">
    <source>
        <dbReference type="ARBA" id="ARBA00012438"/>
    </source>
</evidence>
<dbReference type="InterPro" id="IPR004358">
    <property type="entry name" value="Sig_transdc_His_kin-like_C"/>
</dbReference>
<evidence type="ECO:0000256" key="3">
    <source>
        <dbReference type="ARBA" id="ARBA00022679"/>
    </source>
</evidence>
<dbReference type="EC" id="2.7.13.3" evidence="2"/>
<comment type="caution">
    <text evidence="10">The sequence shown here is derived from an EMBL/GenBank/DDBJ whole genome shotgun (WGS) entry which is preliminary data.</text>
</comment>
<comment type="catalytic activity">
    <reaction evidence="1">
        <text>ATP + protein L-histidine = ADP + protein N-phospho-L-histidine.</text>
        <dbReference type="EC" id="2.7.13.3"/>
    </reaction>
</comment>
<dbReference type="InterPro" id="IPR011006">
    <property type="entry name" value="CheY-like_superfamily"/>
</dbReference>
<dbReference type="PRINTS" id="PR00344">
    <property type="entry name" value="BCTRLSENSOR"/>
</dbReference>
<dbReference type="GO" id="GO:0005886">
    <property type="term" value="C:plasma membrane"/>
    <property type="evidence" value="ECO:0007669"/>
    <property type="project" value="TreeGrafter"/>
</dbReference>
<evidence type="ECO:0000259" key="9">
    <source>
        <dbReference type="PROSITE" id="PS50113"/>
    </source>
</evidence>
<dbReference type="InterPro" id="IPR035965">
    <property type="entry name" value="PAS-like_dom_sf"/>
</dbReference>
<dbReference type="SUPFAM" id="SSF55874">
    <property type="entry name" value="ATPase domain of HSP90 chaperone/DNA topoisomerase II/histidine kinase"/>
    <property type="match status" value="1"/>
</dbReference>
<dbReference type="InterPro" id="IPR000700">
    <property type="entry name" value="PAS-assoc_C"/>
</dbReference>
<dbReference type="SMART" id="SM00387">
    <property type="entry name" value="HATPase_c"/>
    <property type="match status" value="1"/>
</dbReference>
<dbReference type="InterPro" id="IPR003594">
    <property type="entry name" value="HATPase_dom"/>
</dbReference>
<proteinExistence type="predicted"/>
<dbReference type="Pfam" id="PF02518">
    <property type="entry name" value="HATPase_c"/>
    <property type="match status" value="1"/>
</dbReference>
<dbReference type="Gene3D" id="3.40.50.2300">
    <property type="match status" value="1"/>
</dbReference>
<dbReference type="InterPro" id="IPR005467">
    <property type="entry name" value="His_kinase_dom"/>
</dbReference>
<dbReference type="PROSITE" id="PS50110">
    <property type="entry name" value="RESPONSE_REGULATORY"/>
    <property type="match status" value="1"/>
</dbReference>
<evidence type="ECO:0000313" key="11">
    <source>
        <dbReference type="Proteomes" id="UP000561045"/>
    </source>
</evidence>
<dbReference type="Pfam" id="PF00072">
    <property type="entry name" value="Response_reg"/>
    <property type="match status" value="1"/>
</dbReference>
<feature type="domain" description="Histidine kinase" evidence="6">
    <location>
        <begin position="311"/>
        <end position="543"/>
    </location>
</feature>
<dbReference type="Gene3D" id="1.10.287.130">
    <property type="match status" value="1"/>
</dbReference>
<organism evidence="10 11">
    <name type="scientific">Niveibacterium umoris</name>
    <dbReference type="NCBI Taxonomy" id="1193620"/>
    <lineage>
        <taxon>Bacteria</taxon>
        <taxon>Pseudomonadati</taxon>
        <taxon>Pseudomonadota</taxon>
        <taxon>Betaproteobacteria</taxon>
        <taxon>Rhodocyclales</taxon>
        <taxon>Rhodocyclaceae</taxon>
        <taxon>Niveibacterium</taxon>
    </lineage>
</organism>
<evidence type="ECO:0000256" key="4">
    <source>
        <dbReference type="ARBA" id="ARBA00022777"/>
    </source>
</evidence>
<dbReference type="SMART" id="SM00091">
    <property type="entry name" value="PAS"/>
    <property type="match status" value="1"/>
</dbReference>
<dbReference type="EMBL" id="JACIET010000002">
    <property type="protein sequence ID" value="MBB4013825.1"/>
    <property type="molecule type" value="Genomic_DNA"/>
</dbReference>
<keyword evidence="3" id="KW-0808">Transferase</keyword>
<dbReference type="GO" id="GO:0009927">
    <property type="term" value="F:histidine phosphotransfer kinase activity"/>
    <property type="evidence" value="ECO:0007669"/>
    <property type="project" value="TreeGrafter"/>
</dbReference>
<dbReference type="InterPro" id="IPR000014">
    <property type="entry name" value="PAS"/>
</dbReference>
<dbReference type="Gene3D" id="3.30.565.10">
    <property type="entry name" value="Histidine kinase-like ATPase, C-terminal domain"/>
    <property type="match status" value="1"/>
</dbReference>
<dbReference type="PANTHER" id="PTHR43047:SF72">
    <property type="entry name" value="OSMOSENSING HISTIDINE PROTEIN KINASE SLN1"/>
    <property type="match status" value="1"/>
</dbReference>
<dbReference type="SUPFAM" id="SSF55785">
    <property type="entry name" value="PYP-like sensor domain (PAS domain)"/>
    <property type="match status" value="1"/>
</dbReference>
<dbReference type="SMART" id="SM00448">
    <property type="entry name" value="REC"/>
    <property type="match status" value="1"/>
</dbReference>
<keyword evidence="5" id="KW-0597">Phosphoprotein</keyword>
<dbReference type="CDD" id="cd00130">
    <property type="entry name" value="PAS"/>
    <property type="match status" value="1"/>
</dbReference>
<feature type="domain" description="PAC" evidence="9">
    <location>
        <begin position="209"/>
        <end position="259"/>
    </location>
</feature>
<dbReference type="Proteomes" id="UP000561045">
    <property type="component" value="Unassembled WGS sequence"/>
</dbReference>
<evidence type="ECO:0000256" key="5">
    <source>
        <dbReference type="PROSITE-ProRule" id="PRU00169"/>
    </source>
</evidence>
<feature type="modified residue" description="4-aspartylphosphate" evidence="5">
    <location>
        <position position="60"/>
    </location>
</feature>
<evidence type="ECO:0000313" key="10">
    <source>
        <dbReference type="EMBL" id="MBB4013825.1"/>
    </source>
</evidence>
<dbReference type="InterPro" id="IPR036890">
    <property type="entry name" value="HATPase_C_sf"/>
</dbReference>
<dbReference type="RefSeq" id="WP_183635744.1">
    <property type="nucleotide sequence ID" value="NZ_BAABLE010000005.1"/>
</dbReference>
<dbReference type="Gene3D" id="3.30.450.20">
    <property type="entry name" value="PAS domain"/>
    <property type="match status" value="1"/>
</dbReference>
<dbReference type="PROSITE" id="PS50112">
    <property type="entry name" value="PAS"/>
    <property type="match status" value="1"/>
</dbReference>
<evidence type="ECO:0000256" key="1">
    <source>
        <dbReference type="ARBA" id="ARBA00000085"/>
    </source>
</evidence>
<dbReference type="InterPro" id="IPR001789">
    <property type="entry name" value="Sig_transdc_resp-reg_receiver"/>
</dbReference>
<evidence type="ECO:0000259" key="6">
    <source>
        <dbReference type="PROSITE" id="PS50109"/>
    </source>
</evidence>
<dbReference type="PANTHER" id="PTHR43047">
    <property type="entry name" value="TWO-COMPONENT HISTIDINE PROTEIN KINASE"/>
    <property type="match status" value="1"/>
</dbReference>
<evidence type="ECO:0000259" key="7">
    <source>
        <dbReference type="PROSITE" id="PS50110"/>
    </source>
</evidence>
<gene>
    <name evidence="10" type="ORF">GGR36_003171</name>
</gene>
<keyword evidence="11" id="KW-1185">Reference proteome</keyword>
<reference evidence="10 11" key="1">
    <citation type="submission" date="2020-08" db="EMBL/GenBank/DDBJ databases">
        <title>Genomic Encyclopedia of Type Strains, Phase IV (KMG-IV): sequencing the most valuable type-strain genomes for metagenomic binning, comparative biology and taxonomic classification.</title>
        <authorList>
            <person name="Goeker M."/>
        </authorList>
    </citation>
    <scope>NUCLEOTIDE SEQUENCE [LARGE SCALE GENOMIC DNA]</scope>
    <source>
        <strain evidence="10 11">DSM 106739</strain>
    </source>
</reference>
<name>A0A840BKP5_9RHOO</name>
<sequence>MIAVEPKKPLLLLVDDQAANLHVLVASLKAHYRIKTATSGVLALQLARQEEDRPHLVLLDVMMPEVSGLDVLRALRADPATREVAVIVVTADTSESSQLEALELGADDFLTKPVVPALLLARVRNLLRRKQAEARFRRVIEASPSALMIVDAARRIRFANPGAAAIFGYTPEQMTGMAHEALIPPAARERHHAYFAQFMAQPLSRGMGGGRELCAVRADGSEFPCEVGLSPIEAEEGQQILVSVVDMSNRAKIEARLRELNDDLEHRVSERTAELEARNRELLDAFSKLSVAREQVTQAEKLASLGRLVASFAHDIGNPIGNVATLTSMLADKQRDLREQIANGALKRSDLDAFLAVSEESGALVMRNLERARELLVTFKQLALDQATSQRRELDLLVWLGQLSYTLSPALAEGGHHIVLDVPAGLTLATVPGLLGQVITNLVSNAVTHAYAGRRGGLIRIAATRTGDGWTELTVADDGAGISAHDLPRVFEPFFTTRAGQGGTGLGLDIVRSIVEESLAGRIAVRSEAGCGATFTIYLPGATAV</sequence>
<dbReference type="InterPro" id="IPR013656">
    <property type="entry name" value="PAS_4"/>
</dbReference>
<feature type="domain" description="PAS" evidence="8">
    <location>
        <begin position="132"/>
        <end position="176"/>
    </location>
</feature>
<dbReference type="GO" id="GO:0000155">
    <property type="term" value="F:phosphorelay sensor kinase activity"/>
    <property type="evidence" value="ECO:0007669"/>
    <property type="project" value="TreeGrafter"/>
</dbReference>
<accession>A0A840BKP5</accession>
<dbReference type="PROSITE" id="PS50109">
    <property type="entry name" value="HIS_KIN"/>
    <property type="match status" value="1"/>
</dbReference>
<keyword evidence="4" id="KW-0418">Kinase</keyword>
<dbReference type="PROSITE" id="PS50113">
    <property type="entry name" value="PAC"/>
    <property type="match status" value="1"/>
</dbReference>
<dbReference type="Pfam" id="PF08448">
    <property type="entry name" value="PAS_4"/>
    <property type="match status" value="1"/>
</dbReference>
<feature type="domain" description="Response regulatory" evidence="7">
    <location>
        <begin position="10"/>
        <end position="127"/>
    </location>
</feature>
<dbReference type="NCBIfam" id="TIGR00229">
    <property type="entry name" value="sensory_box"/>
    <property type="match status" value="1"/>
</dbReference>
<dbReference type="AlphaFoldDB" id="A0A840BKP5"/>
<protein>
    <recommendedName>
        <fullName evidence="2">histidine kinase</fullName>
        <ecNumber evidence="2">2.7.13.3</ecNumber>
    </recommendedName>
</protein>
<dbReference type="SUPFAM" id="SSF52172">
    <property type="entry name" value="CheY-like"/>
    <property type="match status" value="1"/>
</dbReference>
<evidence type="ECO:0000259" key="8">
    <source>
        <dbReference type="PROSITE" id="PS50112"/>
    </source>
</evidence>